<dbReference type="EMBL" id="CABWIK020000012">
    <property type="protein sequence ID" value="CAB3967304.1"/>
    <property type="molecule type" value="Genomic_DNA"/>
</dbReference>
<proteinExistence type="predicted"/>
<evidence type="ECO:0000256" key="1">
    <source>
        <dbReference type="SAM" id="MobiDB-lite"/>
    </source>
</evidence>
<dbReference type="RefSeq" id="WP_175238227.1">
    <property type="nucleotide sequence ID" value="NZ_CABWIK020000012.1"/>
</dbReference>
<gene>
    <name evidence="2" type="ORF">BCO9919_02713</name>
</gene>
<name>A0A6J5J6V1_9BURK</name>
<dbReference type="InterPro" id="IPR049708">
    <property type="entry name" value="PP0621-like"/>
</dbReference>
<reference evidence="2 3" key="1">
    <citation type="submission" date="2020-04" db="EMBL/GenBank/DDBJ databases">
        <authorList>
            <person name="Depoorter E."/>
        </authorList>
    </citation>
    <scope>NUCLEOTIDE SEQUENCE [LARGE SCALE GENOMIC DNA]</scope>
    <source>
        <strain evidence="2 3">BCC0132</strain>
    </source>
</reference>
<sequence length="107" mass="11053">MRQILLLILLFFAGSWIARKLRQAQEHAQARTGRGAGCDGMPGAGAGGAGAGRPNGDARALPEPMVRCAECGVHAPKGDAVAAGGEYFCSAEHAQRHAARSSGRDAR</sequence>
<protein>
    <submittedName>
        <fullName evidence="2">Pyrimidine deaminase</fullName>
    </submittedName>
</protein>
<feature type="compositionally biased region" description="Gly residues" evidence="1">
    <location>
        <begin position="34"/>
        <end position="53"/>
    </location>
</feature>
<accession>A0A6J5J6V1</accession>
<dbReference type="AlphaFoldDB" id="A0A6J5J6V1"/>
<dbReference type="Proteomes" id="UP000494322">
    <property type="component" value="Unassembled WGS sequence"/>
</dbReference>
<dbReference type="NCBIfam" id="NF041023">
    <property type="entry name" value="PP0621_fam"/>
    <property type="match status" value="1"/>
</dbReference>
<organism evidence="2 3">
    <name type="scientific">Burkholderia cenocepacia</name>
    <dbReference type="NCBI Taxonomy" id="95486"/>
    <lineage>
        <taxon>Bacteria</taxon>
        <taxon>Pseudomonadati</taxon>
        <taxon>Pseudomonadota</taxon>
        <taxon>Betaproteobacteria</taxon>
        <taxon>Burkholderiales</taxon>
        <taxon>Burkholderiaceae</taxon>
        <taxon>Burkholderia</taxon>
        <taxon>Burkholderia cepacia complex</taxon>
    </lineage>
</organism>
<evidence type="ECO:0000313" key="3">
    <source>
        <dbReference type="Proteomes" id="UP000494322"/>
    </source>
</evidence>
<evidence type="ECO:0000313" key="2">
    <source>
        <dbReference type="EMBL" id="CAB3967304.1"/>
    </source>
</evidence>
<feature type="region of interest" description="Disordered" evidence="1">
    <location>
        <begin position="23"/>
        <end position="58"/>
    </location>
</feature>